<comment type="function">
    <text evidence="4">Component of the mitochondrial ribosome (mitoribosome), a dedicated translation machinery responsible for the synthesis of mitochondrial genome-encoded proteins, including at least some of the essential transmembrane subunits of the mitochondrial respiratory chain. The mitoribosomes are attached to the mitochondrial inner membrane and translation products are cotranslationally integrated into the membrane.</text>
</comment>
<evidence type="ECO:0000256" key="5">
    <source>
        <dbReference type="ARBA" id="ARBA00040118"/>
    </source>
</evidence>
<sequence>MVGKANGCLGGTSGHGMGEGKALDNATFTRTTLLGGCVAHAIDPAAARSMFCSAALFLGSAVGETCRPGHGNLSASPGKTALTSSDTPSLALFTVKMIQLKTLLNCIDNSGAAVVECVNVLKKKRPATVGDRIVVVVQKQRNFGPESTNNSGIANKVRRGDIRHAVVVRAKKEMQRPDGTIVKFDDNACVLVNKSGDPIGTRMNGVVATELRGKQWSKILSLAPMHV</sequence>
<gene>
    <name evidence="7" type="ORF">AFUB_024460</name>
</gene>
<evidence type="ECO:0000313" key="8">
    <source>
        <dbReference type="Proteomes" id="UP000001699"/>
    </source>
</evidence>
<dbReference type="OrthoDB" id="274765at2759"/>
<dbReference type="InterPro" id="IPR000218">
    <property type="entry name" value="Ribosomal_uL14"/>
</dbReference>
<evidence type="ECO:0000256" key="3">
    <source>
        <dbReference type="ARBA" id="ARBA00023274"/>
    </source>
</evidence>
<protein>
    <recommendedName>
        <fullName evidence="5">Large ribosomal subunit protein uL14m</fullName>
    </recommendedName>
</protein>
<dbReference type="GO" id="GO:0003735">
    <property type="term" value="F:structural constituent of ribosome"/>
    <property type="evidence" value="ECO:0007669"/>
    <property type="project" value="InterPro"/>
</dbReference>
<proteinExistence type="inferred from homology"/>
<organism evidence="7 8">
    <name type="scientific">Aspergillus fumigatus (strain CBS 144.89 / FGSC A1163 / CEA10)</name>
    <name type="common">Neosartorya fumigata</name>
    <dbReference type="NCBI Taxonomy" id="451804"/>
    <lineage>
        <taxon>Eukaryota</taxon>
        <taxon>Fungi</taxon>
        <taxon>Dikarya</taxon>
        <taxon>Ascomycota</taxon>
        <taxon>Pezizomycotina</taxon>
        <taxon>Eurotiomycetes</taxon>
        <taxon>Eurotiomycetidae</taxon>
        <taxon>Eurotiales</taxon>
        <taxon>Aspergillaceae</taxon>
        <taxon>Aspergillus</taxon>
        <taxon>Aspergillus subgen. Fumigati</taxon>
    </lineage>
</organism>
<dbReference type="InterPro" id="IPR019972">
    <property type="entry name" value="Ribosomal_uL14_CS"/>
</dbReference>
<dbReference type="PANTHER" id="PTHR11761">
    <property type="entry name" value="50S/60S RIBOSOMAL PROTEIN L14/L23"/>
    <property type="match status" value="1"/>
</dbReference>
<accession>B0XWD8</accession>
<reference evidence="7 8" key="1">
    <citation type="journal article" date="2008" name="PLoS Genet.">
        <title>Genomic islands in the pathogenic filamentous fungus Aspergillus fumigatus.</title>
        <authorList>
            <person name="Fedorova N.D."/>
            <person name="Khaldi N."/>
            <person name="Joardar V.S."/>
            <person name="Maiti R."/>
            <person name="Amedeo P."/>
            <person name="Anderson M.J."/>
            <person name="Crabtree J."/>
            <person name="Silva J.C."/>
            <person name="Badger J.H."/>
            <person name="Albarraq A."/>
            <person name="Angiuoli S."/>
            <person name="Bussey H."/>
            <person name="Bowyer P."/>
            <person name="Cotty P.J."/>
            <person name="Dyer P.S."/>
            <person name="Egan A."/>
            <person name="Galens K."/>
            <person name="Fraser-Liggett C.M."/>
            <person name="Haas B.J."/>
            <person name="Inman J.M."/>
            <person name="Kent R."/>
            <person name="Lemieux S."/>
            <person name="Malavazi I."/>
            <person name="Orvis J."/>
            <person name="Roemer T."/>
            <person name="Ronning C.M."/>
            <person name="Sundaram J.P."/>
            <person name="Sutton G."/>
            <person name="Turner G."/>
            <person name="Venter J.C."/>
            <person name="White O.R."/>
            <person name="Whitty B.R."/>
            <person name="Youngman P."/>
            <person name="Wolfe K.H."/>
            <person name="Goldman G.H."/>
            <person name="Wortman J.R."/>
            <person name="Jiang B."/>
            <person name="Denning D.W."/>
            <person name="Nierman W.C."/>
        </authorList>
    </citation>
    <scope>NUCLEOTIDE SEQUENCE [LARGE SCALE GENOMIC DNA]</scope>
    <source>
        <strain evidence="8">CBS 144.89 / FGSC A1163 / CEA10</strain>
    </source>
</reference>
<dbReference type="FunFam" id="2.40.150.20:FF:000005">
    <property type="entry name" value="50S ribosomal protein L14"/>
    <property type="match status" value="1"/>
</dbReference>
<dbReference type="NCBIfam" id="TIGR01067">
    <property type="entry name" value="rplN_bact"/>
    <property type="match status" value="1"/>
</dbReference>
<dbReference type="HOGENOM" id="CLU_1219439_0_0_1"/>
<dbReference type="SMART" id="SM01374">
    <property type="entry name" value="Ribosomal_L14"/>
    <property type="match status" value="1"/>
</dbReference>
<evidence type="ECO:0000256" key="2">
    <source>
        <dbReference type="ARBA" id="ARBA00022980"/>
    </source>
</evidence>
<comment type="similarity">
    <text evidence="1 6">Belongs to the universal ribosomal protein uL14 family.</text>
</comment>
<dbReference type="PROSITE" id="PS00049">
    <property type="entry name" value="RIBOSOMAL_L14"/>
    <property type="match status" value="1"/>
</dbReference>
<dbReference type="GO" id="GO:0006412">
    <property type="term" value="P:translation"/>
    <property type="evidence" value="ECO:0007669"/>
    <property type="project" value="InterPro"/>
</dbReference>
<keyword evidence="3 6" id="KW-0687">Ribonucleoprotein</keyword>
<dbReference type="GO" id="GO:0005762">
    <property type="term" value="C:mitochondrial large ribosomal subunit"/>
    <property type="evidence" value="ECO:0007669"/>
    <property type="project" value="TreeGrafter"/>
</dbReference>
<dbReference type="GO" id="GO:0070180">
    <property type="term" value="F:large ribosomal subunit rRNA binding"/>
    <property type="evidence" value="ECO:0007669"/>
    <property type="project" value="TreeGrafter"/>
</dbReference>
<dbReference type="Proteomes" id="UP000001699">
    <property type="component" value="Unassembled WGS sequence"/>
</dbReference>
<dbReference type="InterPro" id="IPR036853">
    <property type="entry name" value="Ribosomal_uL14_sf"/>
</dbReference>
<dbReference type="InterPro" id="IPR005745">
    <property type="entry name" value="Ribosomal_uL14_bac-type"/>
</dbReference>
<dbReference type="Gene3D" id="2.40.150.20">
    <property type="entry name" value="Ribosomal protein L14"/>
    <property type="match status" value="1"/>
</dbReference>
<dbReference type="HAMAP" id="MF_01367">
    <property type="entry name" value="Ribosomal_uL14"/>
    <property type="match status" value="1"/>
</dbReference>
<evidence type="ECO:0000256" key="6">
    <source>
        <dbReference type="RuleBase" id="RU003949"/>
    </source>
</evidence>
<dbReference type="Pfam" id="PF00238">
    <property type="entry name" value="Ribosomal_L14"/>
    <property type="match status" value="1"/>
</dbReference>
<dbReference type="AlphaFoldDB" id="B0XWD8"/>
<evidence type="ECO:0000313" key="7">
    <source>
        <dbReference type="EMBL" id="EDP54390.1"/>
    </source>
</evidence>
<dbReference type="PhylomeDB" id="B0XWD8"/>
<evidence type="ECO:0000256" key="4">
    <source>
        <dbReference type="ARBA" id="ARBA00037226"/>
    </source>
</evidence>
<dbReference type="EMBL" id="DS499595">
    <property type="protein sequence ID" value="EDP54390.1"/>
    <property type="molecule type" value="Genomic_DNA"/>
</dbReference>
<name>B0XWD8_ASPFC</name>
<dbReference type="PANTHER" id="PTHR11761:SF3">
    <property type="entry name" value="LARGE RIBOSOMAL SUBUNIT PROTEIN UL14M"/>
    <property type="match status" value="1"/>
</dbReference>
<keyword evidence="8" id="KW-1185">Reference proteome</keyword>
<keyword evidence="2 6" id="KW-0689">Ribosomal protein</keyword>
<dbReference type="CDD" id="cd00337">
    <property type="entry name" value="Ribosomal_uL14"/>
    <property type="match status" value="1"/>
</dbReference>
<dbReference type="SUPFAM" id="SSF50193">
    <property type="entry name" value="Ribosomal protein L14"/>
    <property type="match status" value="1"/>
</dbReference>
<dbReference type="VEuPathDB" id="FungiDB:AFUB_024460"/>
<evidence type="ECO:0000256" key="1">
    <source>
        <dbReference type="ARBA" id="ARBA00010745"/>
    </source>
</evidence>